<proteinExistence type="predicted"/>
<evidence type="ECO:0000256" key="3">
    <source>
        <dbReference type="ARBA" id="ARBA00023136"/>
    </source>
</evidence>
<evidence type="ECO:0000256" key="2">
    <source>
        <dbReference type="ARBA" id="ARBA00022452"/>
    </source>
</evidence>
<reference evidence="5 6" key="1">
    <citation type="journal article" date="2006" name="Appl. Environ. Microbiol.">
        <title>Genome sequence of the chemolithoautotrophic nitrite-oxidizing bacterium Nitrobacter winogradskyi Nb-255.</title>
        <authorList>
            <person name="Starkenburg S.R."/>
            <person name="Chain P.S."/>
            <person name="Sayavedra-Soto L.A."/>
            <person name="Hauser L."/>
            <person name="Land M.L."/>
            <person name="Larimer F.W."/>
            <person name="Malfatti S.A."/>
            <person name="Klotz M.G."/>
            <person name="Bottomley P.J."/>
            <person name="Arp D.J."/>
            <person name="Hickey W.J."/>
        </authorList>
    </citation>
    <scope>NUCLEOTIDE SEQUENCE [LARGE SCALE GENOMIC DNA]</scope>
    <source>
        <strain evidence="6">ATCC 25391 / DSM 10237 / CIP 104748 / NCIMB 11846 / Nb-255</strain>
    </source>
</reference>
<keyword evidence="3" id="KW-0472">Membrane</keyword>
<evidence type="ECO:0000256" key="1">
    <source>
        <dbReference type="ARBA" id="ARBA00004370"/>
    </source>
</evidence>
<dbReference type="Proteomes" id="UP000002531">
    <property type="component" value="Chromosome"/>
</dbReference>
<evidence type="ECO:0000313" key="6">
    <source>
        <dbReference type="Proteomes" id="UP000002531"/>
    </source>
</evidence>
<gene>
    <name evidence="5" type="ordered locus">Nwi_0875</name>
</gene>
<sequence>MPPQSPAPSESPARRKNFIAAVRLFLCTGCAAVGTVGWSLCEPAHAFDLFGLFDSDNPPPISTAALSYRLEIEARSADGKKDSDAVQALRDASATYRLRQAPPTDGEGLVRRLQADINPLLDALWGLGRYNAKIDVTIDGVPVTLDEIDLAAAVHRAESFRNREIIPVKVVARLGPVFKLRAVDVDYPREMAPQRLPRRAFPLKPGDPAISADLRTAQLKLIDWFRSNGHPLAKVADVKATVDHAATAMDFRLRVEAGPKAGIGHVAISGSGDIDPRVVATHVHLREGEPYSPERLVLMKTSIARIPAIGGIRIREGDELDANGNVPIFIDVTERPKHAAGLSARYSTIDGPGVSTYYEHRNLFGNAERLRLDASASLLRRLDGSSSLNFGDIRASDFGGRFTATFLKPGLYGTPNDLLVEATAFRERVGNNDLGGYTNDAVRGTVGVIHRFSEMASVQAGLQIERSQSQDVLGRVDATLIGVATSGRYDTTDNLLDPTRGVRLAATINAYSKLMGSTIDLYEARIAGSTYYALDEDANYVLAGRLAAGSLVGAPLARIPDAHRFFSGGGGSVRGFIFNTISPMMFGKIIGGRSLLEGSAEMRVKVTPTIGVVPFVDFGTASSSSLPNFDEYVGYGAGIGLRYLTPVGPIRLDVATPLNPRPGDSRWAVYVSIGQAF</sequence>
<accession>Q3SUA2</accession>
<dbReference type="OrthoDB" id="9769707at2"/>
<evidence type="ECO:0000313" key="5">
    <source>
        <dbReference type="EMBL" id="ABA04139.1"/>
    </source>
</evidence>
<dbReference type="AlphaFoldDB" id="Q3SUA2"/>
<dbReference type="KEGG" id="nwi:Nwi_0875"/>
<comment type="subcellular location">
    <subcellularLocation>
        <location evidence="1">Membrane</location>
    </subcellularLocation>
</comment>
<dbReference type="eggNOG" id="COG0729">
    <property type="taxonomic scope" value="Bacteria"/>
</dbReference>
<dbReference type="PANTHER" id="PTHR12815:SF42">
    <property type="entry name" value="BACTERIAL SURFACE ANTIGEN (D15) DOMAIN-CONTAINING PROTEIN"/>
    <property type="match status" value="1"/>
</dbReference>
<feature type="domain" description="Bacterial surface antigen (D15)" evidence="4">
    <location>
        <begin position="362"/>
        <end position="677"/>
    </location>
</feature>
<organism evidence="5 6">
    <name type="scientific">Nitrobacter winogradskyi (strain ATCC 25391 / DSM 10237 / CIP 104748 / NCIMB 11846 / Nb-255)</name>
    <dbReference type="NCBI Taxonomy" id="323098"/>
    <lineage>
        <taxon>Bacteria</taxon>
        <taxon>Pseudomonadati</taxon>
        <taxon>Pseudomonadota</taxon>
        <taxon>Alphaproteobacteria</taxon>
        <taxon>Hyphomicrobiales</taxon>
        <taxon>Nitrobacteraceae</taxon>
        <taxon>Nitrobacter</taxon>
    </lineage>
</organism>
<protein>
    <submittedName>
        <fullName evidence="5">Surface antigen (D15)</fullName>
    </submittedName>
</protein>
<dbReference type="HOGENOM" id="CLU_018618_0_1_5"/>
<keyword evidence="2" id="KW-1134">Transmembrane beta strand</keyword>
<keyword evidence="6" id="KW-1185">Reference proteome</keyword>
<dbReference type="GO" id="GO:0019867">
    <property type="term" value="C:outer membrane"/>
    <property type="evidence" value="ECO:0007669"/>
    <property type="project" value="InterPro"/>
</dbReference>
<dbReference type="STRING" id="323098.Nwi_0875"/>
<dbReference type="EMBL" id="CP000115">
    <property type="protein sequence ID" value="ABA04139.1"/>
    <property type="molecule type" value="Genomic_DNA"/>
</dbReference>
<dbReference type="InterPro" id="IPR039910">
    <property type="entry name" value="D15-like"/>
</dbReference>
<evidence type="ECO:0000259" key="4">
    <source>
        <dbReference type="Pfam" id="PF01103"/>
    </source>
</evidence>
<dbReference type="PANTHER" id="PTHR12815">
    <property type="entry name" value="SORTING AND ASSEMBLY MACHINERY SAMM50 PROTEIN FAMILY MEMBER"/>
    <property type="match status" value="1"/>
</dbReference>
<keyword evidence="2" id="KW-0812">Transmembrane</keyword>
<name>Q3SUA2_NITWN</name>
<dbReference type="Gene3D" id="2.40.160.50">
    <property type="entry name" value="membrane protein fhac: a member of the omp85/tpsb transporter family"/>
    <property type="match status" value="1"/>
</dbReference>
<dbReference type="Gene3D" id="3.10.20.310">
    <property type="entry name" value="membrane protein fhac"/>
    <property type="match status" value="1"/>
</dbReference>
<dbReference type="InterPro" id="IPR000184">
    <property type="entry name" value="Bac_surfAg_D15"/>
</dbReference>
<dbReference type="Pfam" id="PF01103">
    <property type="entry name" value="Omp85"/>
    <property type="match status" value="1"/>
</dbReference>